<feature type="region of interest" description="Disordered" evidence="2">
    <location>
        <begin position="855"/>
        <end position="889"/>
    </location>
</feature>
<feature type="compositionally biased region" description="Polar residues" evidence="2">
    <location>
        <begin position="922"/>
        <end position="940"/>
    </location>
</feature>
<feature type="compositionally biased region" description="Basic and acidic residues" evidence="2">
    <location>
        <begin position="801"/>
        <end position="811"/>
    </location>
</feature>
<feature type="region of interest" description="Disordered" evidence="2">
    <location>
        <begin position="632"/>
        <end position="659"/>
    </location>
</feature>
<dbReference type="PANTHER" id="PTHR42041">
    <property type="entry name" value="DNA ENDONUCLEASE ACTIVATOR CTP1 C-TERMINAL DOMAIN-CONTAINING PROTEIN"/>
    <property type="match status" value="1"/>
</dbReference>
<evidence type="ECO:0000256" key="2">
    <source>
        <dbReference type="SAM" id="MobiDB-lite"/>
    </source>
</evidence>
<name>A0AAN6F212_EXODE</name>
<reference evidence="3" key="1">
    <citation type="submission" date="2023-01" db="EMBL/GenBank/DDBJ databases">
        <title>Exophiala dermititidis isolated from Cystic Fibrosis Patient.</title>
        <authorList>
            <person name="Kurbessoian T."/>
            <person name="Crocker A."/>
            <person name="Murante D."/>
            <person name="Hogan D.A."/>
            <person name="Stajich J.E."/>
        </authorList>
    </citation>
    <scope>NUCLEOTIDE SEQUENCE</scope>
    <source>
        <strain evidence="3">Ex8</strain>
    </source>
</reference>
<comment type="caution">
    <text evidence="3">The sequence shown here is derived from an EMBL/GenBank/DDBJ whole genome shotgun (WGS) entry which is preliminary data.</text>
</comment>
<gene>
    <name evidence="3" type="ORF">HRR80_001663</name>
</gene>
<feature type="compositionally biased region" description="Polar residues" evidence="2">
    <location>
        <begin position="345"/>
        <end position="355"/>
    </location>
</feature>
<feature type="region of interest" description="Disordered" evidence="2">
    <location>
        <begin position="445"/>
        <end position="514"/>
    </location>
</feature>
<feature type="compositionally biased region" description="Low complexity" evidence="2">
    <location>
        <begin position="868"/>
        <end position="889"/>
    </location>
</feature>
<dbReference type="AlphaFoldDB" id="A0AAN6F212"/>
<feature type="compositionally biased region" description="Polar residues" evidence="2">
    <location>
        <begin position="95"/>
        <end position="105"/>
    </location>
</feature>
<feature type="compositionally biased region" description="Basic and acidic residues" evidence="2">
    <location>
        <begin position="465"/>
        <end position="497"/>
    </location>
</feature>
<feature type="region of interest" description="Disordered" evidence="2">
    <location>
        <begin position="689"/>
        <end position="821"/>
    </location>
</feature>
<dbReference type="PANTHER" id="PTHR42041:SF1">
    <property type="entry name" value="DNA ENDONUCLEASE ACTIVATOR CTP1 C-TERMINAL DOMAIN-CONTAINING PROTEIN"/>
    <property type="match status" value="1"/>
</dbReference>
<feature type="coiled-coil region" evidence="1">
    <location>
        <begin position="153"/>
        <end position="296"/>
    </location>
</feature>
<keyword evidence="1" id="KW-0175">Coiled coil</keyword>
<organism evidence="3 4">
    <name type="scientific">Exophiala dermatitidis</name>
    <name type="common">Black yeast-like fungus</name>
    <name type="synonym">Wangiella dermatitidis</name>
    <dbReference type="NCBI Taxonomy" id="5970"/>
    <lineage>
        <taxon>Eukaryota</taxon>
        <taxon>Fungi</taxon>
        <taxon>Dikarya</taxon>
        <taxon>Ascomycota</taxon>
        <taxon>Pezizomycotina</taxon>
        <taxon>Eurotiomycetes</taxon>
        <taxon>Chaetothyriomycetidae</taxon>
        <taxon>Chaetothyriales</taxon>
        <taxon>Herpotrichiellaceae</taxon>
        <taxon>Exophiala</taxon>
    </lineage>
</organism>
<evidence type="ECO:0000313" key="3">
    <source>
        <dbReference type="EMBL" id="KAJ8994969.1"/>
    </source>
</evidence>
<protein>
    <submittedName>
        <fullName evidence="3">Uncharacterized protein</fullName>
    </submittedName>
</protein>
<evidence type="ECO:0000256" key="1">
    <source>
        <dbReference type="SAM" id="Coils"/>
    </source>
</evidence>
<feature type="compositionally biased region" description="Polar residues" evidence="2">
    <location>
        <begin position="325"/>
        <end position="336"/>
    </location>
</feature>
<feature type="region of interest" description="Disordered" evidence="2">
    <location>
        <begin position="95"/>
        <end position="118"/>
    </location>
</feature>
<feature type="region of interest" description="Disordered" evidence="2">
    <location>
        <begin position="922"/>
        <end position="941"/>
    </location>
</feature>
<sequence length="977" mass="108180">MDSTIIAEDTNSHIDHNNNNTAAVSPNPLKCPPTPQYQLPTAALNQLSPERLNQPRIPQSPSLHSFLVENDRPRTRDSITSDVQAKIALLNSLAGNTASAQSSPTRRGRGAGRVMPTTSNAGIGAAVTSLMHGSADTNGVDTNTALQQAVMGYEEAQASLATITAELERAKEELASRKKRERLLAQRVESLLEELQAEKEKRARDQESYTKEVKRCRKEAYRAELAAVESRQDLQEVRAELKRCQAEVQHEKAEKEKSRQESFERAYALAGTVGEMEQLKDKLRVVEKERDAALLEVKANQIGQSSRPQNQRRKEEKTMEEDTTQPRQLTQGTEDGSWSEMEDSAPTNFEVSSVPNGPAFPAFESLKFRLELYEKKMQGEPVTPAEEIRFLKQELKFARKQHAEDRETIHFMHMQCQFKACPCRLAEEKGERFIHDHAYEAMLQQERTSKKRKVSHGPSEMKPLAQEDKSEEVAQSTEHQDGAIEADQSTHTRETCHTELPPDPTPDTLSAAPELPSPLQEAIEIPLPEPQPMELDARDETPEPTAQLEEITQVIVEAGTASKPFCFSTSTTSNPANREMAPPLRHTESASAVMEQDLFDLSPPKQAPHPPKRPSTAMGILTVDSPIRLVPDSPRSVRVSHSRRDNNWSNTSGTFVREHGGYQNQNQTQSMMTMTTKVALKDCPSRTPLHRRAQSRPNVLPSHSPLASSVISHLGDDDDDQQAEFIKETSASPAPHTIFPVTPVHKHSRSMHEQYHHQTGPRGESGTAAAEGRSDHARTETTTTTRVPLRGFEDTDEMSGSDERQCHTERRSNRHSNNRHGHVYGHGYEHAHTEVLNVNVNVHMDDIETAANVRDGAAQSARPLQPVSSSGSISSSSSNSNSILGNIPGTPISREAALAQIRARRDRARSINLKKSTENNLNTANLNKGITGGTTRNSPTKPKVVNGVAGLFAARDKENAYGRREISQASAPGRFVC</sequence>
<feature type="compositionally biased region" description="Basic residues" evidence="2">
    <location>
        <begin position="812"/>
        <end position="821"/>
    </location>
</feature>
<dbReference type="Proteomes" id="UP001161757">
    <property type="component" value="Unassembled WGS sequence"/>
</dbReference>
<evidence type="ECO:0000313" key="4">
    <source>
        <dbReference type="Proteomes" id="UP001161757"/>
    </source>
</evidence>
<feature type="region of interest" description="Disordered" evidence="2">
    <location>
        <begin position="297"/>
        <end position="356"/>
    </location>
</feature>
<accession>A0AAN6F212</accession>
<proteinExistence type="predicted"/>
<dbReference type="EMBL" id="JAJGCB010000002">
    <property type="protein sequence ID" value="KAJ8994969.1"/>
    <property type="molecule type" value="Genomic_DNA"/>
</dbReference>